<dbReference type="NCBIfam" id="TIGR04183">
    <property type="entry name" value="Por_Secre_tail"/>
    <property type="match status" value="1"/>
</dbReference>
<feature type="domain" description="PKD" evidence="2">
    <location>
        <begin position="310"/>
        <end position="367"/>
    </location>
</feature>
<dbReference type="InterPro" id="IPR035986">
    <property type="entry name" value="PKD_dom_sf"/>
</dbReference>
<keyword evidence="1" id="KW-0732">Signal</keyword>
<dbReference type="Proteomes" id="UP001062165">
    <property type="component" value="Chromosome"/>
</dbReference>
<accession>A0ABY6D450</accession>
<gene>
    <name evidence="3" type="ORF">N7E81_07390</name>
</gene>
<dbReference type="Gene3D" id="2.60.120.260">
    <property type="entry name" value="Galactose-binding domain-like"/>
    <property type="match status" value="1"/>
</dbReference>
<evidence type="ECO:0000256" key="1">
    <source>
        <dbReference type="SAM" id="SignalP"/>
    </source>
</evidence>
<dbReference type="InterPro" id="IPR013783">
    <property type="entry name" value="Ig-like_fold"/>
</dbReference>
<organism evidence="3 4">
    <name type="scientific">Reichenbachiella carrageenanivorans</name>
    <dbReference type="NCBI Taxonomy" id="2979869"/>
    <lineage>
        <taxon>Bacteria</taxon>
        <taxon>Pseudomonadati</taxon>
        <taxon>Bacteroidota</taxon>
        <taxon>Cytophagia</taxon>
        <taxon>Cytophagales</taxon>
        <taxon>Reichenbachiellaceae</taxon>
        <taxon>Reichenbachiella</taxon>
    </lineage>
</organism>
<dbReference type="Pfam" id="PF18911">
    <property type="entry name" value="PKD_4"/>
    <property type="match status" value="1"/>
</dbReference>
<proteinExistence type="predicted"/>
<dbReference type="SUPFAM" id="SSF55486">
    <property type="entry name" value="Metalloproteases ('zincins'), catalytic domain"/>
    <property type="match status" value="1"/>
</dbReference>
<dbReference type="Gene3D" id="2.60.40.10">
    <property type="entry name" value="Immunoglobulins"/>
    <property type="match status" value="1"/>
</dbReference>
<evidence type="ECO:0000313" key="3">
    <source>
        <dbReference type="EMBL" id="UXX80921.1"/>
    </source>
</evidence>
<dbReference type="InterPro" id="IPR022409">
    <property type="entry name" value="PKD/Chitinase_dom"/>
</dbReference>
<reference evidence="3" key="1">
    <citation type="submission" date="2022-10" db="EMBL/GenBank/DDBJ databases">
        <title>Comparative genomics and taxonomic characterization of three novel marine species of genus Reichenbachiella exhibiting antioxidant and polysaccharide degradation activities.</title>
        <authorList>
            <person name="Muhammad N."/>
            <person name="Lee Y.-J."/>
            <person name="Ko J."/>
            <person name="Kim S.-G."/>
        </authorList>
    </citation>
    <scope>NUCLEOTIDE SEQUENCE</scope>
    <source>
        <strain evidence="3">Wsw4-B4</strain>
    </source>
</reference>
<feature type="chain" id="PRO_5046525994" evidence="1">
    <location>
        <begin position="20"/>
        <end position="766"/>
    </location>
</feature>
<dbReference type="SMART" id="SM00089">
    <property type="entry name" value="PKD"/>
    <property type="match status" value="1"/>
</dbReference>
<dbReference type="InterPro" id="IPR000601">
    <property type="entry name" value="PKD_dom"/>
</dbReference>
<dbReference type="InterPro" id="IPR024079">
    <property type="entry name" value="MetalloPept_cat_dom_sf"/>
</dbReference>
<dbReference type="EMBL" id="CP106735">
    <property type="protein sequence ID" value="UXX80921.1"/>
    <property type="molecule type" value="Genomic_DNA"/>
</dbReference>
<dbReference type="CDD" id="cd00146">
    <property type="entry name" value="PKD"/>
    <property type="match status" value="1"/>
</dbReference>
<dbReference type="RefSeq" id="WP_263052650.1">
    <property type="nucleotide sequence ID" value="NZ_CP106735.1"/>
</dbReference>
<keyword evidence="4" id="KW-1185">Reference proteome</keyword>
<feature type="signal peptide" evidence="1">
    <location>
        <begin position="1"/>
        <end position="19"/>
    </location>
</feature>
<dbReference type="SUPFAM" id="SSF49299">
    <property type="entry name" value="PKD domain"/>
    <property type="match status" value="1"/>
</dbReference>
<dbReference type="Pfam" id="PF18962">
    <property type="entry name" value="Por_Secre_tail"/>
    <property type="match status" value="1"/>
</dbReference>
<evidence type="ECO:0000313" key="4">
    <source>
        <dbReference type="Proteomes" id="UP001062165"/>
    </source>
</evidence>
<sequence>MKLLSLITGLLLTILTTKAQDLIPCGATPTQKQMQQIDQRTRMSQRSLSTEIQMVAISAHIIRNTTGTEGLSQVDLMEALDNVNVFYAKANMQFYIIGNIHYIDDDRYYDFQQSDEYYLGIANDIENTINIYFTNSVSSGDNTYCGYAHFSGGPDRILMANICAINGSTLPHELGHFFDLYHTHGISNDGSSDELVDGSNCTTAGDRICDTPADPNLSDAVDNSCNYTGTALDANAQAYSPDTRNIMSYSLKQCRTQFSDDQYTTIANTYATARQYLLSEPLDANFKVSSSLVCEGSSTSFTDKSIAASSWSWQFPGGTPQTSDVPNPKVTYATAGHYNVTLTITDEDDNTDTKTITELIEVVSRSEKEPALSLTTGFELSDETVFSIQNNDGGYTFQVTSVASSTGSHSILMDFANYNKTGEEDYLILDDLSITKDKTYRLSFDRAYAYYDVDYKDSLAIVTAESCSDEWEVLYAWTHKELATTLPKSSSFVPKSSEWENDQILFTFDASWDHAKVAFKSINGYGNNLYLDEIQLEVVDTDLEIQDIITYCSSTSTNGSVEVLASATGALTYSADGQNYQTSNLIQNLPEGEYSLYIKEAEDLVSVNTFEIQTSNNSLQITTDPNGNFVVSTELSDLQWYKDGLAIDDATTDALAYQGGGVYHVTGTSQAGCSVKSDQLVITHVAEELPRFSIYPNPATTDLFINTLSLGSVVYAIFNLSGEILREGLVQASDTNGINISNLNAGIYVLQIYSGQNIAQYKFQKI</sequence>
<protein>
    <submittedName>
        <fullName evidence="3">T9SS type A sorting domain-containing protein</fullName>
    </submittedName>
</protein>
<dbReference type="PROSITE" id="PS50093">
    <property type="entry name" value="PKD"/>
    <property type="match status" value="1"/>
</dbReference>
<evidence type="ECO:0000259" key="2">
    <source>
        <dbReference type="PROSITE" id="PS50093"/>
    </source>
</evidence>
<dbReference type="InterPro" id="IPR026444">
    <property type="entry name" value="Secre_tail"/>
</dbReference>
<dbReference type="Gene3D" id="3.40.390.10">
    <property type="entry name" value="Collagenase (Catalytic Domain)"/>
    <property type="match status" value="1"/>
</dbReference>
<name>A0ABY6D450_9BACT</name>